<protein>
    <submittedName>
        <fullName evidence="2">Multi antimicrobial extrusion protein (Na(+)/drug antiporter), MATE family of MDR efflux pumps</fullName>
    </submittedName>
</protein>
<dbReference type="RefSeq" id="WP_231593643.1">
    <property type="nucleotide sequence ID" value="NZ_CP009508.1"/>
</dbReference>
<feature type="transmembrane region" description="Helical" evidence="1">
    <location>
        <begin position="15"/>
        <end position="37"/>
    </location>
</feature>
<dbReference type="EMBL" id="CP009508">
    <property type="protein sequence ID" value="AKB35868.1"/>
    <property type="molecule type" value="Genomic_DNA"/>
</dbReference>
<accession>A0A0E3PL95</accession>
<dbReference type="KEGG" id="msj:MSSAC_1278"/>
<evidence type="ECO:0000313" key="2">
    <source>
        <dbReference type="EMBL" id="AKB35868.1"/>
    </source>
</evidence>
<evidence type="ECO:0000313" key="3">
    <source>
        <dbReference type="Proteomes" id="UP000033123"/>
    </source>
</evidence>
<dbReference type="Proteomes" id="UP000033123">
    <property type="component" value="Chromosome"/>
</dbReference>
<dbReference type="STRING" id="1434118.MSSAC_1278"/>
<dbReference type="HOGENOM" id="CLU_3113125_0_0_2"/>
<organism evidence="2 3">
    <name type="scientific">Methanosarcina siciliae C2J</name>
    <dbReference type="NCBI Taxonomy" id="1434118"/>
    <lineage>
        <taxon>Archaea</taxon>
        <taxon>Methanobacteriati</taxon>
        <taxon>Methanobacteriota</taxon>
        <taxon>Stenosarchaea group</taxon>
        <taxon>Methanomicrobia</taxon>
        <taxon>Methanosarcinales</taxon>
        <taxon>Methanosarcinaceae</taxon>
        <taxon>Methanosarcina</taxon>
    </lineage>
</organism>
<keyword evidence="1" id="KW-1133">Transmembrane helix</keyword>
<dbReference type="PATRIC" id="fig|1434118.4.peg.1625"/>
<dbReference type="AlphaFoldDB" id="A0A0E3PL95"/>
<name>A0A0E3PL95_9EURY</name>
<sequence length="50" mass="5596">MLFAYELGWGLPGVWWGLVTGTVIGSLITFAWAQVYLRCMIKAEKTGEKC</sequence>
<dbReference type="GeneID" id="24870867"/>
<evidence type="ECO:0000256" key="1">
    <source>
        <dbReference type="SAM" id="Phobius"/>
    </source>
</evidence>
<reference evidence="2 3" key="1">
    <citation type="submission" date="2014-07" db="EMBL/GenBank/DDBJ databases">
        <title>Methanogenic archaea and the global carbon cycle.</title>
        <authorList>
            <person name="Henriksen J.R."/>
            <person name="Luke J."/>
            <person name="Reinhart S."/>
            <person name="Benedict M.N."/>
            <person name="Youngblut N.D."/>
            <person name="Metcalf M.E."/>
            <person name="Whitaker R.J."/>
            <person name="Metcalf W.W."/>
        </authorList>
    </citation>
    <scope>NUCLEOTIDE SEQUENCE [LARGE SCALE GENOMIC DNA]</scope>
    <source>
        <strain evidence="2 3">C2J</strain>
    </source>
</reference>
<keyword evidence="1" id="KW-0812">Transmembrane</keyword>
<proteinExistence type="predicted"/>
<keyword evidence="1" id="KW-0472">Membrane</keyword>
<gene>
    <name evidence="2" type="ORF">MSSAC_1278</name>
</gene>